<evidence type="ECO:0000313" key="1">
    <source>
        <dbReference type="EMBL" id="SVC84852.1"/>
    </source>
</evidence>
<dbReference type="PROSITE" id="PS00061">
    <property type="entry name" value="ADH_SHORT"/>
    <property type="match status" value="1"/>
</dbReference>
<dbReference type="Pfam" id="PF13561">
    <property type="entry name" value="adh_short_C2"/>
    <property type="match status" value="1"/>
</dbReference>
<proteinExistence type="predicted"/>
<gene>
    <name evidence="1" type="ORF">METZ01_LOCUS337706</name>
</gene>
<accession>A0A382QJG6</accession>
<protein>
    <recommendedName>
        <fullName evidence="2">SDR family oxidoreductase</fullName>
    </recommendedName>
</protein>
<dbReference type="PRINTS" id="PR00081">
    <property type="entry name" value="GDHRDH"/>
</dbReference>
<dbReference type="AlphaFoldDB" id="A0A382QJG6"/>
<dbReference type="CDD" id="cd05233">
    <property type="entry name" value="SDR_c"/>
    <property type="match status" value="1"/>
</dbReference>
<dbReference type="EMBL" id="UINC01114502">
    <property type="protein sequence ID" value="SVC84852.1"/>
    <property type="molecule type" value="Genomic_DNA"/>
</dbReference>
<dbReference type="InterPro" id="IPR036291">
    <property type="entry name" value="NAD(P)-bd_dom_sf"/>
</dbReference>
<feature type="non-terminal residue" evidence="1">
    <location>
        <position position="1"/>
    </location>
</feature>
<organism evidence="1">
    <name type="scientific">marine metagenome</name>
    <dbReference type="NCBI Taxonomy" id="408172"/>
    <lineage>
        <taxon>unclassified sequences</taxon>
        <taxon>metagenomes</taxon>
        <taxon>ecological metagenomes</taxon>
    </lineage>
</organism>
<dbReference type="InterPro" id="IPR020904">
    <property type="entry name" value="Sc_DH/Rdtase_CS"/>
</dbReference>
<dbReference type="PANTHER" id="PTHR43975">
    <property type="entry name" value="ZGC:101858"/>
    <property type="match status" value="1"/>
</dbReference>
<dbReference type="Gene3D" id="3.40.50.720">
    <property type="entry name" value="NAD(P)-binding Rossmann-like Domain"/>
    <property type="match status" value="1"/>
</dbReference>
<dbReference type="InterPro" id="IPR002347">
    <property type="entry name" value="SDR_fam"/>
</dbReference>
<name>A0A382QJG6_9ZZZZ</name>
<reference evidence="1" key="1">
    <citation type="submission" date="2018-05" db="EMBL/GenBank/DDBJ databases">
        <authorList>
            <person name="Lanie J.A."/>
            <person name="Ng W.-L."/>
            <person name="Kazmierczak K.M."/>
            <person name="Andrzejewski T.M."/>
            <person name="Davidsen T.M."/>
            <person name="Wayne K.J."/>
            <person name="Tettelin H."/>
            <person name="Glass J.I."/>
            <person name="Rusch D."/>
            <person name="Podicherti R."/>
            <person name="Tsui H.-C.T."/>
            <person name="Winkler M.E."/>
        </authorList>
    </citation>
    <scope>NUCLEOTIDE SEQUENCE</scope>
</reference>
<dbReference type="PANTHER" id="PTHR43975:SF2">
    <property type="entry name" value="EG:BACR7A4.14 PROTEIN-RELATED"/>
    <property type="match status" value="1"/>
</dbReference>
<evidence type="ECO:0008006" key="2">
    <source>
        <dbReference type="Google" id="ProtNLM"/>
    </source>
</evidence>
<sequence>SIVFIGSAHTRRAFPGASPYAATKSAVQTLTKVLAAELGDKSIRVNCVIPGAVPTEINQRAGIFTEEEAAERYEALAPLHALGRVGSVEEVAEAISFLLSSPWTTGALLDVDGGLGLGLTNQ</sequence>
<dbReference type="SUPFAM" id="SSF51735">
    <property type="entry name" value="NAD(P)-binding Rossmann-fold domains"/>
    <property type="match status" value="1"/>
</dbReference>